<evidence type="ECO:0000313" key="1">
    <source>
        <dbReference type="EMBL" id="MBF8438134.1"/>
    </source>
</evidence>
<keyword evidence="2" id="KW-1185">Reference proteome</keyword>
<organism evidence="1 2">
    <name type="scientific">Halonatronomonas betaini</name>
    <dbReference type="NCBI Taxonomy" id="2778430"/>
    <lineage>
        <taxon>Bacteria</taxon>
        <taxon>Bacillati</taxon>
        <taxon>Bacillota</taxon>
        <taxon>Clostridia</taxon>
        <taxon>Halanaerobiales</taxon>
        <taxon>Halarsenatibacteraceae</taxon>
        <taxon>Halonatronomonas</taxon>
    </lineage>
</organism>
<evidence type="ECO:0000313" key="2">
    <source>
        <dbReference type="Proteomes" id="UP000621436"/>
    </source>
</evidence>
<comment type="caution">
    <text evidence="1">The sequence shown here is derived from an EMBL/GenBank/DDBJ whole genome shotgun (WGS) entry which is preliminary data.</text>
</comment>
<proteinExistence type="predicted"/>
<dbReference type="NCBIfam" id="TIGR03172">
    <property type="entry name" value="selenium cofactor biosynthesis protein YqeC"/>
    <property type="match status" value="1"/>
</dbReference>
<protein>
    <submittedName>
        <fullName evidence="1">Selenium-dependent hydroxylase accessory protein YqeC</fullName>
    </submittedName>
</protein>
<dbReference type="RefSeq" id="WP_270455234.1">
    <property type="nucleotide sequence ID" value="NZ_JADPIE010000010.1"/>
</dbReference>
<gene>
    <name evidence="1" type="primary">yqeC</name>
    <name evidence="1" type="ORF">I0Q91_13660</name>
</gene>
<dbReference type="Pfam" id="PF19842">
    <property type="entry name" value="YqeC"/>
    <property type="match status" value="1"/>
</dbReference>
<dbReference type="EMBL" id="JADPIE010000010">
    <property type="protein sequence ID" value="MBF8438134.1"/>
    <property type="molecule type" value="Genomic_DNA"/>
</dbReference>
<name>A0A931FAY5_9FIRM</name>
<accession>A0A931FAY5</accession>
<dbReference type="AlphaFoldDB" id="A0A931FAY5"/>
<reference evidence="1" key="1">
    <citation type="submission" date="2020-11" db="EMBL/GenBank/DDBJ databases">
        <title>Halonatronomonas betainensis gen. nov., sp. nov. a novel haloalkaliphilic representative of the family Halanaerobiacae capable of betaine degradation.</title>
        <authorList>
            <person name="Boltyanskaya Y."/>
            <person name="Kevbrin V."/>
            <person name="Detkova E."/>
            <person name="Grouzdev D.S."/>
            <person name="Koziaeva V."/>
            <person name="Zhilina T."/>
        </authorList>
    </citation>
    <scope>NUCLEOTIDE SEQUENCE</scope>
    <source>
        <strain evidence="1">Z-7014</strain>
    </source>
</reference>
<sequence length="282" mass="32726">MRNKKGLIDLWEIRPGELNWFIGAGGKTTTINKLARGLNYHNTIISTTTAILKPESIPHRVAFINSYQELYDEVAKYSRSSYSNQQVLVLASAQKPHSLSRFKGEKLLGLNPEWLTAIAKEFPEFYYLVEADGSANRSIKIPADHEPVLPETIDNLFLLQGLSPLKRSINKNFDKRIMHRADLFEHSNKKPSLSSYKMLYNPLNWGHNRFKNARQIRFTLTQIDSNILGFSSSLIDYLFKEYIKLDNLKSITAVNYRKKPEIIYHSNREEYLNSGYNKFKRY</sequence>
<dbReference type="InterPro" id="IPR017587">
    <property type="entry name" value="YqeC"/>
</dbReference>
<dbReference type="Proteomes" id="UP000621436">
    <property type="component" value="Unassembled WGS sequence"/>
</dbReference>